<dbReference type="EMBL" id="HBEG01003744">
    <property type="protein sequence ID" value="CAD8346436.1"/>
    <property type="molecule type" value="Transcribed_RNA"/>
</dbReference>
<organism evidence="2">
    <name type="scientific">Pyrodinium bahamense</name>
    <dbReference type="NCBI Taxonomy" id="73915"/>
    <lineage>
        <taxon>Eukaryota</taxon>
        <taxon>Sar</taxon>
        <taxon>Alveolata</taxon>
        <taxon>Dinophyceae</taxon>
        <taxon>Gonyaulacales</taxon>
        <taxon>Pyrocystaceae</taxon>
        <taxon>Pyrodinium</taxon>
    </lineage>
</organism>
<sequence>MDRHVLPNQVFHFEAVGDIVHLQEFGNFDFIDYSSATQKLIGSDGHHIISIEPGNASHRILHRTENLLEISCIHPTTGDIIFIVPDASEMLWDTFKLKADTGDVCEFHVPTMDGEPHPTRIIELENGERIFLGPVDYDGDTRIGCIHTDSSGRCLYWNYDMPSFEQHFESGDGLAWPFAKVNHEAMFTTNGYGIYAWYFETHETTLIAGAEKVGGCKDGIGRNARFWRMRNPVVNRRHLFVRSEGPRMSQWRQVCVDLQTMSAQTVRFIGIDHDDFIAYCVTDQDIFVLQSVSSSAKQFQLFRAPLTPAADPVKPSFPLKDVDLEAPVRPIVFRLAGGVALQVDGRLLMARSEYFRDMLTSGLQEDASSEVDLTRCADVDANSLSMLLRHVLGDPWNDSQTDAELVFRVRALADRYRLPRLVNLAEAHLTRLLNLSNVLMFLSRVVGSGSGLEDSCWALIESDREGILKANQGAVRSIIAQNPELAERLILWQTGAELDPAARPNKRNRA</sequence>
<dbReference type="AlphaFoldDB" id="A0A7R9ZX42"/>
<dbReference type="Gene3D" id="3.30.710.10">
    <property type="entry name" value="Potassium Channel Kv1.1, Chain A"/>
    <property type="match status" value="1"/>
</dbReference>
<evidence type="ECO:0000313" key="2">
    <source>
        <dbReference type="EMBL" id="CAD8346436.1"/>
    </source>
</evidence>
<dbReference type="CDD" id="cd18186">
    <property type="entry name" value="BTB_POZ_ZBTB_KLHL-like"/>
    <property type="match status" value="1"/>
</dbReference>
<feature type="domain" description="BTB" evidence="1">
    <location>
        <begin position="329"/>
        <end position="391"/>
    </location>
</feature>
<evidence type="ECO:0000259" key="1">
    <source>
        <dbReference type="PROSITE" id="PS50097"/>
    </source>
</evidence>
<protein>
    <recommendedName>
        <fullName evidence="1">BTB domain-containing protein</fullName>
    </recommendedName>
</protein>
<dbReference type="SMART" id="SM00225">
    <property type="entry name" value="BTB"/>
    <property type="match status" value="1"/>
</dbReference>
<gene>
    <name evidence="2" type="ORF">PBAH0796_LOCUS2174</name>
</gene>
<dbReference type="InterPro" id="IPR000210">
    <property type="entry name" value="BTB/POZ_dom"/>
</dbReference>
<accession>A0A7R9ZX42</accession>
<dbReference type="Pfam" id="PF00651">
    <property type="entry name" value="BTB"/>
    <property type="match status" value="1"/>
</dbReference>
<reference evidence="2" key="1">
    <citation type="submission" date="2021-01" db="EMBL/GenBank/DDBJ databases">
        <authorList>
            <person name="Corre E."/>
            <person name="Pelletier E."/>
            <person name="Niang G."/>
            <person name="Scheremetjew M."/>
            <person name="Finn R."/>
            <person name="Kale V."/>
            <person name="Holt S."/>
            <person name="Cochrane G."/>
            <person name="Meng A."/>
            <person name="Brown T."/>
            <person name="Cohen L."/>
        </authorList>
    </citation>
    <scope>NUCLEOTIDE SEQUENCE</scope>
    <source>
        <strain evidence="2">Pbaha01</strain>
    </source>
</reference>
<proteinExistence type="predicted"/>
<dbReference type="PROSITE" id="PS50097">
    <property type="entry name" value="BTB"/>
    <property type="match status" value="1"/>
</dbReference>
<name>A0A7R9ZX42_9DINO</name>
<dbReference type="InterPro" id="IPR011333">
    <property type="entry name" value="SKP1/BTB/POZ_sf"/>
</dbReference>
<dbReference type="SUPFAM" id="SSF54695">
    <property type="entry name" value="POZ domain"/>
    <property type="match status" value="1"/>
</dbReference>